<feature type="non-terminal residue" evidence="1">
    <location>
        <position position="93"/>
    </location>
</feature>
<accession>X1V9S1</accession>
<protein>
    <submittedName>
        <fullName evidence="1">Uncharacterized protein</fullName>
    </submittedName>
</protein>
<dbReference type="SUPFAM" id="SSF89392">
    <property type="entry name" value="Prokaryotic lipoproteins and lipoprotein localization factors"/>
    <property type="match status" value="1"/>
</dbReference>
<comment type="caution">
    <text evidence="1">The sequence shown here is derived from an EMBL/GenBank/DDBJ whole genome shotgun (WGS) entry which is preliminary data.</text>
</comment>
<sequence>MTDSFAQQDVKAKAIIHDFSTRAKEYKTIQTDFVFSMIDTRENTHEDYKGTISVKEEKFRINMLDTETYFNGKTIWNFLVDVQEVNITEPDEE</sequence>
<dbReference type="InterPro" id="IPR004564">
    <property type="entry name" value="OM_lipoprot_carrier_LolA-like"/>
</dbReference>
<reference evidence="1" key="1">
    <citation type="journal article" date="2014" name="Front. Microbiol.">
        <title>High frequency of phylogenetically diverse reductive dehalogenase-homologous genes in deep subseafloor sedimentary metagenomes.</title>
        <authorList>
            <person name="Kawai M."/>
            <person name="Futagami T."/>
            <person name="Toyoda A."/>
            <person name="Takaki Y."/>
            <person name="Nishi S."/>
            <person name="Hori S."/>
            <person name="Arai W."/>
            <person name="Tsubouchi T."/>
            <person name="Morono Y."/>
            <person name="Uchiyama I."/>
            <person name="Ito T."/>
            <person name="Fujiyama A."/>
            <person name="Inagaki F."/>
            <person name="Takami H."/>
        </authorList>
    </citation>
    <scope>NUCLEOTIDE SEQUENCE</scope>
    <source>
        <strain evidence="1">Expedition CK06-06</strain>
    </source>
</reference>
<dbReference type="InterPro" id="IPR029046">
    <property type="entry name" value="LolA/LolB/LppX"/>
</dbReference>
<evidence type="ECO:0000313" key="1">
    <source>
        <dbReference type="EMBL" id="GAJ09816.1"/>
    </source>
</evidence>
<proteinExistence type="predicted"/>
<dbReference type="AlphaFoldDB" id="X1V9S1"/>
<dbReference type="Pfam" id="PF16584">
    <property type="entry name" value="LolA_2"/>
    <property type="match status" value="1"/>
</dbReference>
<name>X1V9S1_9ZZZZ</name>
<gene>
    <name evidence="1" type="ORF">S12H4_52673</name>
</gene>
<organism evidence="1">
    <name type="scientific">marine sediment metagenome</name>
    <dbReference type="NCBI Taxonomy" id="412755"/>
    <lineage>
        <taxon>unclassified sequences</taxon>
        <taxon>metagenomes</taxon>
        <taxon>ecological metagenomes</taxon>
    </lineage>
</organism>
<dbReference type="Gene3D" id="2.50.20.10">
    <property type="entry name" value="Lipoprotein localisation LolA/LolB/LppX"/>
    <property type="match status" value="1"/>
</dbReference>
<dbReference type="EMBL" id="BARW01033442">
    <property type="protein sequence ID" value="GAJ09816.1"/>
    <property type="molecule type" value="Genomic_DNA"/>
</dbReference>